<feature type="compositionally biased region" description="Low complexity" evidence="1">
    <location>
        <begin position="250"/>
        <end position="259"/>
    </location>
</feature>
<dbReference type="PANTHER" id="PTHR28014">
    <property type="entry name" value="NEGATIVE REGULATOR OF RAS-CAMP PATHWAY"/>
    <property type="match status" value="1"/>
</dbReference>
<feature type="region of interest" description="Disordered" evidence="1">
    <location>
        <begin position="84"/>
        <end position="121"/>
    </location>
</feature>
<dbReference type="STRING" id="90262.A0A1X2IR37"/>
<keyword evidence="4" id="KW-1185">Reference proteome</keyword>
<evidence type="ECO:0000259" key="2">
    <source>
        <dbReference type="Pfam" id="PF08550"/>
    </source>
</evidence>
<proteinExistence type="predicted"/>
<dbReference type="OrthoDB" id="515401at2759"/>
<dbReference type="Pfam" id="PF08550">
    <property type="entry name" value="GATA_AreA"/>
    <property type="match status" value="1"/>
</dbReference>
<feature type="region of interest" description="Disordered" evidence="1">
    <location>
        <begin position="250"/>
        <end position="277"/>
    </location>
</feature>
<comment type="caution">
    <text evidence="3">The sequence shown here is derived from an EMBL/GenBank/DDBJ whole genome shotgun (WGS) entry which is preliminary data.</text>
</comment>
<evidence type="ECO:0000313" key="4">
    <source>
        <dbReference type="Proteomes" id="UP000193560"/>
    </source>
</evidence>
<gene>
    <name evidence="3" type="ORF">BCR42DRAFT_409434</name>
</gene>
<sequence length="317" mass="35614">MSNSVTDMQLFFMRLHENDHTFACKNTDQLSALWAAFTKCKRNIRDGFRLENMSWRLWSRQAMMRKRFESETAIVLPELTTGTQQDASLSSSSSPSLPLTPTSSTSSSITSADDYTKLTDTTPKEYTAPKLFRTRSLPSLSCQAQHIMDSCQAPPAASPLPPMSSCSTTDLTQMWTPMATTALMEDDDQDTTQECSVPTIPKRSKFYIDQDDDDDDVIDEVEEESDVESLYNHDDGDYFDDDMDMDLSCYSSDTASSSSYPPPPPPPPALDYAESNNNNKPISLLTHLLRKDTTISELRRSNCCERLDLWFSEAISS</sequence>
<evidence type="ECO:0000313" key="3">
    <source>
        <dbReference type="EMBL" id="ORZ20753.1"/>
    </source>
</evidence>
<dbReference type="EMBL" id="MCGE01000006">
    <property type="protein sequence ID" value="ORZ20753.1"/>
    <property type="molecule type" value="Genomic_DNA"/>
</dbReference>
<feature type="compositionally biased region" description="Pro residues" evidence="1">
    <location>
        <begin position="260"/>
        <end position="269"/>
    </location>
</feature>
<feature type="compositionally biased region" description="Polar residues" evidence="1">
    <location>
        <begin position="109"/>
        <end position="121"/>
    </location>
</feature>
<feature type="compositionally biased region" description="Low complexity" evidence="1">
    <location>
        <begin position="88"/>
        <end position="108"/>
    </location>
</feature>
<reference evidence="3 4" key="1">
    <citation type="submission" date="2016-07" db="EMBL/GenBank/DDBJ databases">
        <title>Pervasive Adenine N6-methylation of Active Genes in Fungi.</title>
        <authorList>
            <consortium name="DOE Joint Genome Institute"/>
            <person name="Mondo S.J."/>
            <person name="Dannebaum R.O."/>
            <person name="Kuo R.C."/>
            <person name="Labutti K."/>
            <person name="Haridas S."/>
            <person name="Kuo A."/>
            <person name="Salamov A."/>
            <person name="Ahrendt S.R."/>
            <person name="Lipzen A."/>
            <person name="Sullivan W."/>
            <person name="Andreopoulos W.B."/>
            <person name="Clum A."/>
            <person name="Lindquist E."/>
            <person name="Daum C."/>
            <person name="Ramamoorthy G.K."/>
            <person name="Gryganskyi A."/>
            <person name="Culley D."/>
            <person name="Magnuson J.K."/>
            <person name="James T.Y."/>
            <person name="O'Malley M.A."/>
            <person name="Stajich J.E."/>
            <person name="Spatafora J.W."/>
            <person name="Visel A."/>
            <person name="Grigoriev I.V."/>
        </authorList>
    </citation>
    <scope>NUCLEOTIDE SEQUENCE [LARGE SCALE GENOMIC DNA]</scope>
    <source>
        <strain evidence="3 4">NRRL 1336</strain>
    </source>
</reference>
<organism evidence="3 4">
    <name type="scientific">Absidia repens</name>
    <dbReference type="NCBI Taxonomy" id="90262"/>
    <lineage>
        <taxon>Eukaryota</taxon>
        <taxon>Fungi</taxon>
        <taxon>Fungi incertae sedis</taxon>
        <taxon>Mucoromycota</taxon>
        <taxon>Mucoromycotina</taxon>
        <taxon>Mucoromycetes</taxon>
        <taxon>Mucorales</taxon>
        <taxon>Cunninghamellaceae</taxon>
        <taxon>Absidia</taxon>
    </lineage>
</organism>
<dbReference type="GO" id="GO:0031930">
    <property type="term" value="P:mitochondria-nucleus signaling pathway"/>
    <property type="evidence" value="ECO:0007669"/>
    <property type="project" value="TreeGrafter"/>
</dbReference>
<evidence type="ECO:0000256" key="1">
    <source>
        <dbReference type="SAM" id="MobiDB-lite"/>
    </source>
</evidence>
<name>A0A1X2IR37_9FUNG</name>
<dbReference type="PANTHER" id="PTHR28014:SF1">
    <property type="entry name" value="NEGATIVE REGULATOR OF RAS-CAMP PATHWAY"/>
    <property type="match status" value="1"/>
</dbReference>
<dbReference type="GO" id="GO:0000122">
    <property type="term" value="P:negative regulation of transcription by RNA polymerase II"/>
    <property type="evidence" value="ECO:0007669"/>
    <property type="project" value="TreeGrafter"/>
</dbReference>
<accession>A0A1X2IR37</accession>
<dbReference type="Proteomes" id="UP000193560">
    <property type="component" value="Unassembled WGS sequence"/>
</dbReference>
<dbReference type="AlphaFoldDB" id="A0A1X2IR37"/>
<dbReference type="InterPro" id="IPR013860">
    <property type="entry name" value="AreA_GATA"/>
</dbReference>
<feature type="domain" description="Nitrogen regulatory protein areA GATA-like" evidence="2">
    <location>
        <begin position="33"/>
        <end position="60"/>
    </location>
</feature>
<dbReference type="GO" id="GO:0005737">
    <property type="term" value="C:cytoplasm"/>
    <property type="evidence" value="ECO:0007669"/>
    <property type="project" value="TreeGrafter"/>
</dbReference>
<dbReference type="InterPro" id="IPR053043">
    <property type="entry name" value="Ras-cAMP_regulatory"/>
</dbReference>
<protein>
    <recommendedName>
        <fullName evidence="2">Nitrogen regulatory protein areA GATA-like domain-containing protein</fullName>
    </recommendedName>
</protein>
<dbReference type="GO" id="GO:0006808">
    <property type="term" value="P:regulation of nitrogen utilization"/>
    <property type="evidence" value="ECO:0007669"/>
    <property type="project" value="TreeGrafter"/>
</dbReference>